<dbReference type="FunFam" id="3.30.1390.20:FF:000002">
    <property type="entry name" value="60S ribosomal protein L7"/>
    <property type="match status" value="1"/>
</dbReference>
<dbReference type="GO" id="GO:0003735">
    <property type="term" value="F:structural constituent of ribosome"/>
    <property type="evidence" value="ECO:0007669"/>
    <property type="project" value="TreeGrafter"/>
</dbReference>
<keyword evidence="3 8" id="KW-0689">Ribosomal protein</keyword>
<dbReference type="InterPro" id="IPR018038">
    <property type="entry name" value="Ribosomal_uL30_CS"/>
</dbReference>
<accession>A0A196SAD9</accession>
<dbReference type="PROSITE" id="PS00634">
    <property type="entry name" value="RIBOSOMAL_L30"/>
    <property type="match status" value="1"/>
</dbReference>
<dbReference type="GO" id="GO:0022625">
    <property type="term" value="C:cytosolic large ribosomal subunit"/>
    <property type="evidence" value="ECO:0007669"/>
    <property type="project" value="TreeGrafter"/>
</dbReference>
<keyword evidence="9" id="KW-1185">Reference proteome</keyword>
<dbReference type="STRING" id="478820.A0A196SAD9"/>
<dbReference type="PANTHER" id="PTHR11524:SF16">
    <property type="entry name" value="LARGE RIBOSOMAL SUBUNIT PROTEIN UL30"/>
    <property type="match status" value="1"/>
</dbReference>
<name>A0A196SAD9_BLAHN</name>
<dbReference type="FunFam" id="3.30.1390.20:FF:000003">
    <property type="entry name" value="60S ribosomal protein L7"/>
    <property type="match status" value="1"/>
</dbReference>
<proteinExistence type="inferred from homology"/>
<feature type="coiled-coil region" evidence="5">
    <location>
        <begin position="11"/>
        <end position="77"/>
    </location>
</feature>
<dbReference type="GO" id="GO:0003723">
    <property type="term" value="F:RNA binding"/>
    <property type="evidence" value="ECO:0007669"/>
    <property type="project" value="UniProtKB-KW"/>
</dbReference>
<comment type="similarity">
    <text evidence="1">Belongs to the universal ribosomal protein uL30 family.</text>
</comment>
<dbReference type="InterPro" id="IPR039699">
    <property type="entry name" value="Ribosomal_uL30"/>
</dbReference>
<dbReference type="Pfam" id="PF08079">
    <property type="entry name" value="Ribosomal_L30_N"/>
    <property type="match status" value="1"/>
</dbReference>
<evidence type="ECO:0000256" key="1">
    <source>
        <dbReference type="ARBA" id="ARBA00007594"/>
    </source>
</evidence>
<sequence>MNHRVPESVRLKEKRDAILRAQQVAAALKQESNREVARNECIKRAEQYVMEYRRMEREEIQRKREAHNERIYLAEQEERLVFVIRIRGINGVPPKPKKILELLRLLQINNGVFVRLNASTKRMLELVTPYVTYGVPSIATIRNLLYKRGYARVGKQRVPLSSNEIIEENLRKYDIICMEDLIHEIYTLGKHFKEANNFLWPFKLNAPTGGFSNVKTHFNEGGDVGDRENYINTLVARML</sequence>
<feature type="domain" description="Large ribosomal subunit protein uL30-like ferredoxin-like fold" evidence="6">
    <location>
        <begin position="81"/>
        <end position="131"/>
    </location>
</feature>
<evidence type="ECO:0000256" key="4">
    <source>
        <dbReference type="ARBA" id="ARBA00023274"/>
    </source>
</evidence>
<keyword evidence="2" id="KW-0694">RNA-binding</keyword>
<dbReference type="AlphaFoldDB" id="A0A196SAD9"/>
<evidence type="ECO:0000313" key="9">
    <source>
        <dbReference type="Proteomes" id="UP000078348"/>
    </source>
</evidence>
<evidence type="ECO:0000256" key="5">
    <source>
        <dbReference type="SAM" id="Coils"/>
    </source>
</evidence>
<gene>
    <name evidence="8" type="ORF">AV274_4282</name>
</gene>
<reference evidence="8 9" key="1">
    <citation type="submission" date="2016-05" db="EMBL/GenBank/DDBJ databases">
        <title>Nuclear genome of Blastocystis sp. subtype 1 NandII.</title>
        <authorList>
            <person name="Gentekaki E."/>
            <person name="Curtis B."/>
            <person name="Stairs C."/>
            <person name="Eme L."/>
            <person name="Herman E."/>
            <person name="Klimes V."/>
            <person name="Arias M.C."/>
            <person name="Elias M."/>
            <person name="Hilliou F."/>
            <person name="Klute M."/>
            <person name="Malik S.-B."/>
            <person name="Pightling A."/>
            <person name="Rachubinski R."/>
            <person name="Salas D."/>
            <person name="Schlacht A."/>
            <person name="Suga H."/>
            <person name="Archibald J."/>
            <person name="Ball S.G."/>
            <person name="Clark G."/>
            <person name="Dacks J."/>
            <person name="Van Der Giezen M."/>
            <person name="Tsaousis A."/>
            <person name="Roger A."/>
        </authorList>
    </citation>
    <scope>NUCLEOTIDE SEQUENCE [LARGE SCALE GENOMIC DNA]</scope>
    <source>
        <strain evidence="9">ATCC 50177 / NandII</strain>
    </source>
</reference>
<keyword evidence="5" id="KW-0175">Coiled coil</keyword>
<dbReference type="InterPro" id="IPR012988">
    <property type="entry name" value="Ribosomal_uL30_N_euk"/>
</dbReference>
<dbReference type="CDD" id="cd01657">
    <property type="entry name" value="Ribosomal_L7_archeal_euk"/>
    <property type="match status" value="1"/>
</dbReference>
<protein>
    <submittedName>
        <fullName evidence="8">60S ribosomal protein L7</fullName>
    </submittedName>
</protein>
<feature type="domain" description="Large ribosomal subunit protein uL30 N-terminal eukaryotes" evidence="7">
    <location>
        <begin position="5"/>
        <end position="70"/>
    </location>
</feature>
<dbReference type="OrthoDB" id="28644at2759"/>
<evidence type="ECO:0000259" key="6">
    <source>
        <dbReference type="Pfam" id="PF00327"/>
    </source>
</evidence>
<dbReference type="InterPro" id="IPR036919">
    <property type="entry name" value="Ribo_uL30_ferredoxin-like_sf"/>
</dbReference>
<dbReference type="InterPro" id="IPR005998">
    <property type="entry name" value="Ribosomal_uL30_euk"/>
</dbReference>
<evidence type="ECO:0000313" key="8">
    <source>
        <dbReference type="EMBL" id="OAO14025.1"/>
    </source>
</evidence>
<evidence type="ECO:0000256" key="3">
    <source>
        <dbReference type="ARBA" id="ARBA00022980"/>
    </source>
</evidence>
<dbReference type="Pfam" id="PF00327">
    <property type="entry name" value="Ribosomal_L30"/>
    <property type="match status" value="1"/>
</dbReference>
<dbReference type="GO" id="GO:0000463">
    <property type="term" value="P:maturation of LSU-rRNA from tricistronic rRNA transcript (SSU-rRNA, 5.8S rRNA, LSU-rRNA)"/>
    <property type="evidence" value="ECO:0007669"/>
    <property type="project" value="TreeGrafter"/>
</dbReference>
<evidence type="ECO:0000256" key="2">
    <source>
        <dbReference type="ARBA" id="ARBA00022884"/>
    </source>
</evidence>
<dbReference type="SUPFAM" id="SSF55129">
    <property type="entry name" value="Ribosomal protein L30p/L7e"/>
    <property type="match status" value="1"/>
</dbReference>
<dbReference type="EMBL" id="LXWW01000297">
    <property type="protein sequence ID" value="OAO14025.1"/>
    <property type="molecule type" value="Genomic_DNA"/>
</dbReference>
<evidence type="ECO:0000259" key="7">
    <source>
        <dbReference type="Pfam" id="PF08079"/>
    </source>
</evidence>
<dbReference type="Proteomes" id="UP000078348">
    <property type="component" value="Unassembled WGS sequence"/>
</dbReference>
<dbReference type="NCBIfam" id="TIGR01310">
    <property type="entry name" value="uL30_euk"/>
    <property type="match status" value="1"/>
</dbReference>
<dbReference type="Gene3D" id="3.30.1390.20">
    <property type="entry name" value="Ribosomal protein L30, ferredoxin-like fold domain"/>
    <property type="match status" value="1"/>
</dbReference>
<dbReference type="PANTHER" id="PTHR11524">
    <property type="entry name" value="60S RIBOSOMAL PROTEIN L7"/>
    <property type="match status" value="1"/>
</dbReference>
<keyword evidence="4" id="KW-0687">Ribonucleoprotein</keyword>
<organism evidence="8 9">
    <name type="scientific">Blastocystis sp. subtype 1 (strain ATCC 50177 / NandII)</name>
    <dbReference type="NCBI Taxonomy" id="478820"/>
    <lineage>
        <taxon>Eukaryota</taxon>
        <taxon>Sar</taxon>
        <taxon>Stramenopiles</taxon>
        <taxon>Bigyra</taxon>
        <taxon>Opalozoa</taxon>
        <taxon>Opalinata</taxon>
        <taxon>Blastocystidae</taxon>
        <taxon>Blastocystis</taxon>
    </lineage>
</organism>
<dbReference type="InterPro" id="IPR016082">
    <property type="entry name" value="Ribosomal_uL30_ferredoxin-like"/>
</dbReference>
<comment type="caution">
    <text evidence="8">The sequence shown here is derived from an EMBL/GenBank/DDBJ whole genome shotgun (WGS) entry which is preliminary data.</text>
</comment>
<dbReference type="InterPro" id="IPR035808">
    <property type="entry name" value="Ribosomal_uL30_euk_arc"/>
</dbReference>